<organism evidence="2 3">
    <name type="scientific">Microthlaspi erraticum</name>
    <dbReference type="NCBI Taxonomy" id="1685480"/>
    <lineage>
        <taxon>Eukaryota</taxon>
        <taxon>Viridiplantae</taxon>
        <taxon>Streptophyta</taxon>
        <taxon>Embryophyta</taxon>
        <taxon>Tracheophyta</taxon>
        <taxon>Spermatophyta</taxon>
        <taxon>Magnoliopsida</taxon>
        <taxon>eudicotyledons</taxon>
        <taxon>Gunneridae</taxon>
        <taxon>Pentapetalae</taxon>
        <taxon>rosids</taxon>
        <taxon>malvids</taxon>
        <taxon>Brassicales</taxon>
        <taxon>Brassicaceae</taxon>
        <taxon>Coluteocarpeae</taxon>
        <taxon>Microthlaspi</taxon>
    </lineage>
</organism>
<protein>
    <recommendedName>
        <fullName evidence="1">MATH domain-containing protein</fullName>
    </recommendedName>
</protein>
<dbReference type="InterPro" id="IPR002083">
    <property type="entry name" value="MATH/TRAF_dom"/>
</dbReference>
<proteinExistence type="predicted"/>
<name>A0A6D2HGU6_9BRAS</name>
<reference evidence="2" key="1">
    <citation type="submission" date="2020-01" db="EMBL/GenBank/DDBJ databases">
        <authorList>
            <person name="Mishra B."/>
        </authorList>
    </citation>
    <scope>NUCLEOTIDE SEQUENCE [LARGE SCALE GENOMIC DNA]</scope>
</reference>
<dbReference type="CDD" id="cd00121">
    <property type="entry name" value="MATH"/>
    <property type="match status" value="1"/>
</dbReference>
<evidence type="ECO:0000313" key="2">
    <source>
        <dbReference type="EMBL" id="CAA7015498.1"/>
    </source>
</evidence>
<accession>A0A6D2HGU6</accession>
<keyword evidence="3" id="KW-1185">Reference proteome</keyword>
<dbReference type="SUPFAM" id="SSF49599">
    <property type="entry name" value="TRAF domain-like"/>
    <property type="match status" value="1"/>
</dbReference>
<dbReference type="EMBL" id="CACVBM020000177">
    <property type="protein sequence ID" value="CAA7015498.1"/>
    <property type="molecule type" value="Genomic_DNA"/>
</dbReference>
<dbReference type="InterPro" id="IPR008974">
    <property type="entry name" value="TRAF-like"/>
</dbReference>
<dbReference type="AlphaFoldDB" id="A0A6D2HGU6"/>
<dbReference type="Gene3D" id="2.60.210.10">
    <property type="entry name" value="Apoptosis, Tumor Necrosis Factor Receptor Associated Protein 2, Chain A"/>
    <property type="match status" value="1"/>
</dbReference>
<feature type="domain" description="MATH" evidence="1">
    <location>
        <begin position="44"/>
        <end position="109"/>
    </location>
</feature>
<comment type="caution">
    <text evidence="2">The sequence shown here is derived from an EMBL/GenBank/DDBJ whole genome shotgun (WGS) entry which is preliminary data.</text>
</comment>
<dbReference type="Pfam" id="PF00917">
    <property type="entry name" value="MATH"/>
    <property type="match status" value="1"/>
</dbReference>
<dbReference type="Proteomes" id="UP000467841">
    <property type="component" value="Unassembled WGS sequence"/>
</dbReference>
<gene>
    <name evidence="2" type="ORF">MERR_LOCUS2733</name>
</gene>
<evidence type="ECO:0000259" key="1">
    <source>
        <dbReference type="Pfam" id="PF00917"/>
    </source>
</evidence>
<sequence>MPVRACFPSITRSNVRHVGDKGFQVFATQHYVTGIRKRWLQMVRKKKIKAKFWLAIKSPYRRRATRDDPKYFDWKYTAWGVSDLLDRSELDDGFLDDHGDLNIEAHVEVLFKSGLQTCCCGRGFRQRVR</sequence>
<evidence type="ECO:0000313" key="3">
    <source>
        <dbReference type="Proteomes" id="UP000467841"/>
    </source>
</evidence>